<dbReference type="Pfam" id="PF09327">
    <property type="entry name" value="Phage_Tail_Tip"/>
    <property type="match status" value="1"/>
</dbReference>
<dbReference type="PANTHER" id="PTHR36251:SF2">
    <property type="entry name" value="GIFSY-2 PROPHAGE HOST SPECIFICITY PROTEIN J, PHAGE LAMBDA"/>
    <property type="match status" value="1"/>
</dbReference>
<feature type="domain" description="Tip attachment protein J" evidence="2">
    <location>
        <begin position="340"/>
        <end position="501"/>
    </location>
</feature>
<comment type="caution">
    <text evidence="4">The sequence shown here is derived from an EMBL/GenBank/DDBJ whole genome shotgun (WGS) entry which is preliminary data.</text>
</comment>
<accession>A0A198UM71</accession>
<dbReference type="InterPro" id="IPR013783">
    <property type="entry name" value="Ig-like_fold"/>
</dbReference>
<protein>
    <submittedName>
        <fullName evidence="4">Phage tail fiber protein</fullName>
    </submittedName>
</protein>
<dbReference type="PATRIC" id="fig|480.238.peg.2161"/>
<dbReference type="InterPro" id="IPR055385">
    <property type="entry name" value="GpJ_HDII-ins2"/>
</dbReference>
<dbReference type="PANTHER" id="PTHR36251">
    <property type="entry name" value="FELS-1 PROPHAGE HOST SPECIFICITY PROTEIN-RELATED"/>
    <property type="match status" value="1"/>
</dbReference>
<gene>
    <name evidence="4" type="ORF">AO384_0619</name>
</gene>
<dbReference type="Gene3D" id="2.60.40.10">
    <property type="entry name" value="Immunoglobulins"/>
    <property type="match status" value="1"/>
</dbReference>
<evidence type="ECO:0000259" key="3">
    <source>
        <dbReference type="Pfam" id="PF24801"/>
    </source>
</evidence>
<dbReference type="Gene3D" id="2.160.10.20">
    <property type="entry name" value="Insect antifreeze protein"/>
    <property type="match status" value="1"/>
</dbReference>
<evidence type="ECO:0000313" key="4">
    <source>
        <dbReference type="EMBL" id="OAU97583.1"/>
    </source>
</evidence>
<evidence type="ECO:0000259" key="1">
    <source>
        <dbReference type="Pfam" id="PF09327"/>
    </source>
</evidence>
<dbReference type="RefSeq" id="WP_064654121.1">
    <property type="nucleotide sequence ID" value="NZ_LXHC01000006.1"/>
</dbReference>
<keyword evidence="5" id="KW-1185">Reference proteome</keyword>
<sequence>MNIHGSKKQKGQARKATIATDDLVSTSYAQILYGLCEGEIAGLVDDGKSIRLENTPLINDNGEPNFEGVSWEFRTGTLDQTHIAGFPSVENEHNIGVELRHDRDWTRQINNRELSAVRVRLNFNALKEQKENGDITGYAISYAIDVQTDGGSFVEVLTDTVRGKASQGYKKAHRIDLPNAGTAKRWTIRVRRITPNRDSELVADTMSIDALTEIIDAKLSYPCTALLGISYDAKTFNNIAKIAVRLKGKIIQVPSNYNAETRQYNGLWDGTFKPAYSNNPAWVFYDLCTHKRYGLGERLSGMVDKWRLYQIGQYCDELVDDGKGGQEPRFTCNVYIQKADDAYRVLQNLASVFRGLSFWDGQNIVVDSDTPKDPVYTFSPANVLGGEFSYTGTRARDRHTLSKVAWDNPENNFTTEYELIPDEEAIAKYGVRTLDISAFGCTSKGQAQRAGIWALKSEQLETQTVTFKTGLQGFIPQVGQVINIADNVFAGRAISGRIVNVNGKQITLDRVAGKIGDILTVATADGIVSSQITAVQGEILTLKQALNIANESIWAIISDDLKLKQFRILTIAQNDDATFDITALEYNRQKYAAVDNGAMETQEPFTVLKVATISAPKSVALTAHTRTHQGQAITTLNIAWEQVAGAVAYIVEWRKDDGNWQTLPKVSGQSVDIDGVYAGVYQAKVRAIDAFDNESLATSSQLTAIQGKQGKPPRLASFTAKGILFGMELGWVFNAGSGDTNFTEIQVSPDGRSNIATLGQFAYPTDKHTITGLQGNLTQFYRARIVDKLGNTSDWTDWVSGTTSADADKVLELLSGQITESQLDRSLREPITKLKTLDFDLEAINQKIAASIGLEKQRITDTILDIDALKQSNDAKTQELLNLTQTVGGHTSSIRDLGVTTGELSQKYSQLKTTSDTANSEITAIKQTQSGQATSVERLRSELANKASVASINTLNQSLTTKERALSIRINTVESSMSGNTSSINTLNQSLTTKERALTTKQEQLTAELANKASTASVNSLSQSLASKERALSIRINTVESSMSGNTSSINTLNQTLTTKERALSERINTVQTTLNGQTASIQQHAQSLNGLSAQWTLKVQSGGIVSGIGLASNNGVSDFAIRADKLYVASPQGDKTPMFSTVTRTTTINGVTVPPGNYLSDAHIGNGSITNAKIANAAIDSVKIANAAITSAKIQDGQIVNAKIANGAITTAKIGNAQVDTLQIAGEAVIVPRAQTLVGQSGVGWQGDAFDLTINTAGSAVVVNAVFSVDVWKDVYSKQKRGGNSTTMRAEVDSEVRIDLFCNGSLITQGVCKFRNYAEKHHDPTHGAGDVTARDDKTVGIYNFMHVSPPHNARYQTKLSVTHRSRDTHHKVYQGSILVMAVKR</sequence>
<dbReference type="InterPro" id="IPR015406">
    <property type="entry name" value="GpJ_CSF"/>
</dbReference>
<dbReference type="InterPro" id="IPR032876">
    <property type="entry name" value="J_dom"/>
</dbReference>
<dbReference type="EMBL" id="LXHC01000006">
    <property type="protein sequence ID" value="OAU97583.1"/>
    <property type="molecule type" value="Genomic_DNA"/>
</dbReference>
<dbReference type="Proteomes" id="UP000078228">
    <property type="component" value="Unassembled WGS sequence"/>
</dbReference>
<name>A0A198UM71_MORCA</name>
<feature type="domain" description="Tip attachment protein J central straight fiber" evidence="1">
    <location>
        <begin position="1086"/>
        <end position="1196"/>
    </location>
</feature>
<dbReference type="Pfam" id="PF13550">
    <property type="entry name" value="Phage-tail_3"/>
    <property type="match status" value="1"/>
</dbReference>
<dbReference type="Pfam" id="PF24801">
    <property type="entry name" value="FNIII-A_GpJ"/>
    <property type="match status" value="1"/>
</dbReference>
<dbReference type="InterPro" id="IPR053171">
    <property type="entry name" value="Viral_Tip_Attach_Protein"/>
</dbReference>
<reference evidence="4 5" key="1">
    <citation type="journal article" date="2016" name="Genome Biol. Evol.">
        <title>Comparative Genomic Analyses of the Moraxella catarrhalis Serosensitive and Seroresistant Lineages Demonstrate Their Independent Evolution.</title>
        <authorList>
            <person name="Earl J.P."/>
            <person name="de Vries S.P."/>
            <person name="Ahmed A."/>
            <person name="Powell E."/>
            <person name="Schultz M.P."/>
            <person name="Hermans P.W."/>
            <person name="Hill D.J."/>
            <person name="Zhou Z."/>
            <person name="Constantinidou C.I."/>
            <person name="Hu F.Z."/>
            <person name="Bootsma H.J."/>
            <person name="Ehrlich G.D."/>
        </authorList>
    </citation>
    <scope>NUCLEOTIDE SEQUENCE [LARGE SCALE GENOMIC DNA]</scope>
    <source>
        <strain evidence="4 5">Z7542</strain>
    </source>
</reference>
<organism evidence="4 5">
    <name type="scientific">Moraxella catarrhalis</name>
    <name type="common">Branhamella catarrhalis</name>
    <dbReference type="NCBI Taxonomy" id="480"/>
    <lineage>
        <taxon>Bacteria</taxon>
        <taxon>Pseudomonadati</taxon>
        <taxon>Pseudomonadota</taxon>
        <taxon>Gammaproteobacteria</taxon>
        <taxon>Moraxellales</taxon>
        <taxon>Moraxellaceae</taxon>
        <taxon>Moraxella</taxon>
    </lineage>
</organism>
<evidence type="ECO:0000313" key="5">
    <source>
        <dbReference type="Proteomes" id="UP000078228"/>
    </source>
</evidence>
<feature type="domain" description="Tip attachment protein J HDII-ins2" evidence="3">
    <location>
        <begin position="89"/>
        <end position="217"/>
    </location>
</feature>
<evidence type="ECO:0000259" key="2">
    <source>
        <dbReference type="Pfam" id="PF13550"/>
    </source>
</evidence>
<proteinExistence type="predicted"/>